<keyword evidence="1" id="KW-1133">Transmembrane helix</keyword>
<protein>
    <submittedName>
        <fullName evidence="2">Uncharacterized protein</fullName>
    </submittedName>
</protein>
<sequence>TSRQKLRSVFDFLLTDIYIFGIISLVEIACSPVLFIFCLKKTKT</sequence>
<organism evidence="2">
    <name type="scientific">Lepeophtheirus salmonis</name>
    <name type="common">Salmon louse</name>
    <name type="synonym">Caligus salmonis</name>
    <dbReference type="NCBI Taxonomy" id="72036"/>
    <lineage>
        <taxon>Eukaryota</taxon>
        <taxon>Metazoa</taxon>
        <taxon>Ecdysozoa</taxon>
        <taxon>Arthropoda</taxon>
        <taxon>Crustacea</taxon>
        <taxon>Multicrustacea</taxon>
        <taxon>Hexanauplia</taxon>
        <taxon>Copepoda</taxon>
        <taxon>Siphonostomatoida</taxon>
        <taxon>Caligidae</taxon>
        <taxon>Lepeophtheirus</taxon>
    </lineage>
</organism>
<accession>A0A0K2VCR1</accession>
<feature type="transmembrane region" description="Helical" evidence="1">
    <location>
        <begin position="17"/>
        <end position="39"/>
    </location>
</feature>
<proteinExistence type="predicted"/>
<keyword evidence="1" id="KW-0812">Transmembrane</keyword>
<evidence type="ECO:0000256" key="1">
    <source>
        <dbReference type="SAM" id="Phobius"/>
    </source>
</evidence>
<dbReference type="AlphaFoldDB" id="A0A0K2VCR1"/>
<dbReference type="EMBL" id="HACA01030586">
    <property type="protein sequence ID" value="CDW47947.1"/>
    <property type="molecule type" value="Transcribed_RNA"/>
</dbReference>
<keyword evidence="1" id="KW-0472">Membrane</keyword>
<feature type="non-terminal residue" evidence="2">
    <location>
        <position position="1"/>
    </location>
</feature>
<evidence type="ECO:0000313" key="2">
    <source>
        <dbReference type="EMBL" id="CDW47947.1"/>
    </source>
</evidence>
<reference evidence="2" key="1">
    <citation type="submission" date="2014-05" db="EMBL/GenBank/DDBJ databases">
        <authorList>
            <person name="Chronopoulou M."/>
        </authorList>
    </citation>
    <scope>NUCLEOTIDE SEQUENCE</scope>
    <source>
        <tissue evidence="2">Whole organism</tissue>
    </source>
</reference>
<name>A0A0K2VCR1_LEPSM</name>